<reference evidence="11 12" key="1">
    <citation type="journal article" date="2019" name="Environ. Microbiol.">
        <title>Genomics insights into ecotype formation of ammonia-oxidizing archaea in the deep ocean.</title>
        <authorList>
            <person name="Wang Y."/>
            <person name="Huang J.M."/>
            <person name="Cui G.J."/>
            <person name="Nunoura T."/>
            <person name="Takaki Y."/>
            <person name="Li W.L."/>
            <person name="Li J."/>
            <person name="Gao Z.M."/>
            <person name="Takai K."/>
            <person name="Zhang A.Q."/>
            <person name="Stepanauskas R."/>
        </authorList>
    </citation>
    <scope>NUCLEOTIDE SEQUENCE [LARGE SCALE GENOMIC DNA]</scope>
    <source>
        <strain evidence="11 12">G13</strain>
    </source>
</reference>
<feature type="domain" description="Calcineurin-like phosphoesterase" evidence="10">
    <location>
        <begin position="3"/>
        <end position="190"/>
    </location>
</feature>
<keyword evidence="1 9" id="KW-0540">Nuclease</keyword>
<feature type="binding site" evidence="9">
    <location>
        <position position="10"/>
    </location>
    <ligand>
        <name>Mn(2+)</name>
        <dbReference type="ChEBI" id="CHEBI:29035"/>
        <label>1</label>
    </ligand>
</feature>
<keyword evidence="4 9" id="KW-0227">DNA damage</keyword>
<gene>
    <name evidence="9" type="primary">mre11</name>
    <name evidence="11" type="ORF">HX827_01980</name>
</gene>
<feature type="active site" description="Proton donor" evidence="9">
    <location>
        <position position="85"/>
    </location>
</feature>
<dbReference type="InterPro" id="IPR029052">
    <property type="entry name" value="Metallo-depent_PP-like"/>
</dbReference>
<dbReference type="GO" id="GO:0004519">
    <property type="term" value="F:endonuclease activity"/>
    <property type="evidence" value="ECO:0007669"/>
    <property type="project" value="UniProtKB-UniRule"/>
</dbReference>
<keyword evidence="6 9" id="KW-0269">Exonuclease</keyword>
<evidence type="ECO:0000256" key="1">
    <source>
        <dbReference type="ARBA" id="ARBA00022722"/>
    </source>
</evidence>
<evidence type="ECO:0000256" key="3">
    <source>
        <dbReference type="ARBA" id="ARBA00022759"/>
    </source>
</evidence>
<feature type="binding site" evidence="9">
    <location>
        <position position="49"/>
    </location>
    <ligand>
        <name>Mn(2+)</name>
        <dbReference type="ChEBI" id="CHEBI:29035"/>
        <label>1</label>
    </ligand>
</feature>
<comment type="caution">
    <text evidence="11">The sequence shown here is derived from an EMBL/GenBank/DDBJ whole genome shotgun (WGS) entry which is preliminary data.</text>
</comment>
<evidence type="ECO:0000256" key="9">
    <source>
        <dbReference type="HAMAP-Rule" id="MF_02044"/>
    </source>
</evidence>
<feature type="binding site" evidence="9">
    <location>
        <position position="84"/>
    </location>
    <ligand>
        <name>Mn(2+)</name>
        <dbReference type="ChEBI" id="CHEBI:29035"/>
        <label>2</label>
    </ligand>
</feature>
<feature type="binding site" evidence="9">
    <location>
        <position position="190"/>
    </location>
    <ligand>
        <name>Mn(2+)</name>
        <dbReference type="ChEBI" id="CHEBI:29035"/>
        <label>1</label>
    </ligand>
</feature>
<protein>
    <recommendedName>
        <fullName evidence="9">DNA double-strand break repair protein Mre11</fullName>
        <ecNumber evidence="9">3.1.-.-</ecNumber>
    </recommendedName>
</protein>
<keyword evidence="7 9" id="KW-0234">DNA repair</keyword>
<evidence type="ECO:0000256" key="8">
    <source>
        <dbReference type="ARBA" id="ARBA00023211"/>
    </source>
</evidence>
<name>A0A7K4NSX7_9ARCH</name>
<feature type="binding site" evidence="9">
    <location>
        <position position="158"/>
    </location>
    <ligand>
        <name>Mn(2+)</name>
        <dbReference type="ChEBI" id="CHEBI:29035"/>
        <label>2</label>
    </ligand>
</feature>
<dbReference type="HAMAP" id="MF_02044">
    <property type="entry name" value="Mre11"/>
    <property type="match status" value="1"/>
</dbReference>
<dbReference type="Pfam" id="PF00149">
    <property type="entry name" value="Metallophos"/>
    <property type="match status" value="1"/>
</dbReference>
<keyword evidence="8 9" id="KW-0464">Manganese</keyword>
<evidence type="ECO:0000313" key="12">
    <source>
        <dbReference type="Proteomes" id="UP000534207"/>
    </source>
</evidence>
<keyword evidence="2 9" id="KW-0479">Metal-binding</keyword>
<dbReference type="CDD" id="cd00840">
    <property type="entry name" value="MPP_Mre11_N"/>
    <property type="match status" value="1"/>
</dbReference>
<dbReference type="GO" id="GO:0045027">
    <property type="term" value="F:DNA end binding"/>
    <property type="evidence" value="ECO:0007669"/>
    <property type="project" value="UniProtKB-UniRule"/>
</dbReference>
<dbReference type="InterPro" id="IPR004843">
    <property type="entry name" value="Calcineurin-like_PHP"/>
</dbReference>
<dbReference type="GO" id="GO:0000403">
    <property type="term" value="F:Y-form DNA binding"/>
    <property type="evidence" value="ECO:0007669"/>
    <property type="project" value="UniProtKB-UniRule"/>
</dbReference>
<dbReference type="EMBL" id="JACASW010000003">
    <property type="protein sequence ID" value="NWK06095.1"/>
    <property type="molecule type" value="Genomic_DNA"/>
</dbReference>
<dbReference type="PANTHER" id="PTHR30337">
    <property type="entry name" value="COMPONENT OF ATP-DEPENDENT DSDNA EXONUCLEASE"/>
    <property type="match status" value="1"/>
</dbReference>
<comment type="similarity">
    <text evidence="9">Belongs to the MRE11/RAD32 family.</text>
</comment>
<keyword evidence="5 9" id="KW-0378">Hydrolase</keyword>
<feature type="binding site" evidence="9">
    <location>
        <position position="49"/>
    </location>
    <ligand>
        <name>Mn(2+)</name>
        <dbReference type="ChEBI" id="CHEBI:29035"/>
        <label>2</label>
    </ligand>
</feature>
<dbReference type="Gene3D" id="3.60.21.10">
    <property type="match status" value="1"/>
</dbReference>
<keyword evidence="3 9" id="KW-0255">Endonuclease</keyword>
<accession>A0A7K4NSX7</accession>
<evidence type="ECO:0000259" key="10">
    <source>
        <dbReference type="Pfam" id="PF00149"/>
    </source>
</evidence>
<proteinExistence type="inferred from homology"/>
<evidence type="ECO:0000256" key="5">
    <source>
        <dbReference type="ARBA" id="ARBA00022801"/>
    </source>
</evidence>
<comment type="activity regulation">
    <text evidence="9">Nuclease activity is regulated by Rad50.</text>
</comment>
<comment type="cofactor">
    <cofactor evidence="9">
        <name>Mn(2+)</name>
        <dbReference type="ChEBI" id="CHEBI:29035"/>
    </cofactor>
    <text evidence="9">Binds 2 manganese ions per subunit.</text>
</comment>
<evidence type="ECO:0000256" key="2">
    <source>
        <dbReference type="ARBA" id="ARBA00022723"/>
    </source>
</evidence>
<dbReference type="SUPFAM" id="SSF56300">
    <property type="entry name" value="Metallo-dependent phosphatases"/>
    <property type="match status" value="1"/>
</dbReference>
<feature type="binding site" evidence="9">
    <location>
        <position position="8"/>
    </location>
    <ligand>
        <name>Mn(2+)</name>
        <dbReference type="ChEBI" id="CHEBI:29035"/>
        <label>1</label>
    </ligand>
</feature>
<sequence>MLFSHISDTHLGLQQYGLDEREQDVYDSFNQAIDISIKDHVDFVIFAGDIFHTPNPSGTAILQMANGLKRLKQNSIESFFILGEHDKSNMRATPVPYVYHNLEFSKYVGRDEPVYYKDVMIVGFDKIRKHQMSGLEEKFSKLDSLAKKHNGHRILVLHQSITEIYPKDIAAINSSDLPKNFTYYAMGHLHDKSVKQFEQLGGPLAYPGSTEMTSSEEIKETEKGFFEVDISSKEAKPNWIKLDTRPQFSTKIEEDLDTSISKILEKISAFDKKPVVEIKIIGKDIERDVVQTKISQIIPQTLHCSWKMLQNEDVSSVLLNRPARIDEELFKLAVNALKSEKLANFAVNDLLPLLSSNQLDQATQLVIENFEQFKERKNDS</sequence>
<organism evidence="11 12">
    <name type="scientific">Marine Group I thaumarchaeote</name>
    <dbReference type="NCBI Taxonomy" id="2511932"/>
    <lineage>
        <taxon>Archaea</taxon>
        <taxon>Nitrososphaerota</taxon>
        <taxon>Marine Group I</taxon>
    </lineage>
</organism>
<dbReference type="InterPro" id="IPR050535">
    <property type="entry name" value="DNA_Repair-Maintenance_Comp"/>
</dbReference>
<dbReference type="PANTHER" id="PTHR30337:SF0">
    <property type="entry name" value="NUCLEASE SBCCD SUBUNIT D"/>
    <property type="match status" value="1"/>
</dbReference>
<evidence type="ECO:0000256" key="7">
    <source>
        <dbReference type="ARBA" id="ARBA00023204"/>
    </source>
</evidence>
<dbReference type="GO" id="GO:0030145">
    <property type="term" value="F:manganese ion binding"/>
    <property type="evidence" value="ECO:0007669"/>
    <property type="project" value="UniProtKB-UniRule"/>
</dbReference>
<feature type="binding site" evidence="9">
    <location>
        <position position="188"/>
    </location>
    <ligand>
        <name>Mn(2+)</name>
        <dbReference type="ChEBI" id="CHEBI:29035"/>
        <label>2</label>
    </ligand>
</feature>
<evidence type="ECO:0000256" key="4">
    <source>
        <dbReference type="ARBA" id="ARBA00022763"/>
    </source>
</evidence>
<evidence type="ECO:0000313" key="11">
    <source>
        <dbReference type="EMBL" id="NWK06095.1"/>
    </source>
</evidence>
<dbReference type="InterPro" id="IPR032885">
    <property type="entry name" value="Mre11_archaea-type"/>
</dbReference>
<dbReference type="GO" id="GO:0008408">
    <property type="term" value="F:3'-5' exonuclease activity"/>
    <property type="evidence" value="ECO:0007669"/>
    <property type="project" value="UniProtKB-UniRule"/>
</dbReference>
<evidence type="ECO:0000256" key="6">
    <source>
        <dbReference type="ARBA" id="ARBA00022839"/>
    </source>
</evidence>
<comment type="function">
    <text evidence="9">Part of the Rad50/Mre11 complex, which is involved in the early steps of DNA double-strand break (DSB) repair. The complex may facilitate opening of the processed DNA ends to aid in the recruitment of HerA and NurA. Mre11 binds to DSB ends and has both double-stranded 3'-5' exonuclease activity and single-stranded endonuclease activity.</text>
</comment>
<dbReference type="InterPro" id="IPR041796">
    <property type="entry name" value="Mre11_N"/>
</dbReference>
<comment type="subunit">
    <text evidence="9">Homodimer. Forms a heterotetramer composed of two Mre11 subunits and two Rad50 subunits.</text>
</comment>
<dbReference type="GO" id="GO:0006302">
    <property type="term" value="P:double-strand break repair"/>
    <property type="evidence" value="ECO:0007669"/>
    <property type="project" value="UniProtKB-UniRule"/>
</dbReference>
<dbReference type="EC" id="3.1.-.-" evidence="9"/>
<dbReference type="AlphaFoldDB" id="A0A7K4NSX7"/>
<dbReference type="Proteomes" id="UP000534207">
    <property type="component" value="Unassembled WGS sequence"/>
</dbReference>